<organism evidence="2 3">
    <name type="scientific">Sporosarcina limicola</name>
    <dbReference type="NCBI Taxonomy" id="34101"/>
    <lineage>
        <taxon>Bacteria</taxon>
        <taxon>Bacillati</taxon>
        <taxon>Bacillota</taxon>
        <taxon>Bacilli</taxon>
        <taxon>Bacillales</taxon>
        <taxon>Caryophanaceae</taxon>
        <taxon>Sporosarcina</taxon>
    </lineage>
</organism>
<reference evidence="2" key="1">
    <citation type="submission" date="2020-10" db="EMBL/GenBank/DDBJ databases">
        <title>Genomic Encyclopedia of Type Strains, Phase IV (KMG-IV): sequencing the most valuable type-strain genomes for metagenomic binning, comparative biology and taxonomic classification.</title>
        <authorList>
            <person name="Goeker M."/>
        </authorList>
    </citation>
    <scope>NUCLEOTIDE SEQUENCE</scope>
    <source>
        <strain evidence="2">DSM 13886</strain>
    </source>
</reference>
<sequence length="123" mass="14692">MKTKMFLPLLFGMFLMIFPTIGFAQGNENLNELPFEETNSFYEETVNPMWIPCPYWESDHRWQTGNVTTGHVTEYHTHRIAGVDFKNCEWKQWTRYTEQYCACGKYRTLQQYIGPSNDKHTYN</sequence>
<proteinExistence type="predicted"/>
<dbReference type="RefSeq" id="WP_192599770.1">
    <property type="nucleotide sequence ID" value="NZ_JADBEL010000021.1"/>
</dbReference>
<dbReference type="EMBL" id="JADBEL010000021">
    <property type="protein sequence ID" value="MBE1556097.1"/>
    <property type="molecule type" value="Genomic_DNA"/>
</dbReference>
<accession>A0A927RG19</accession>
<name>A0A927RG19_9BACL</name>
<evidence type="ECO:0000313" key="3">
    <source>
        <dbReference type="Proteomes" id="UP000658225"/>
    </source>
</evidence>
<protein>
    <recommendedName>
        <fullName evidence="4">Secreted protein</fullName>
    </recommendedName>
</protein>
<dbReference type="Proteomes" id="UP000658225">
    <property type="component" value="Unassembled WGS sequence"/>
</dbReference>
<gene>
    <name evidence="2" type="ORF">H4683_003218</name>
</gene>
<keyword evidence="1" id="KW-0732">Signal</keyword>
<evidence type="ECO:0000256" key="1">
    <source>
        <dbReference type="SAM" id="SignalP"/>
    </source>
</evidence>
<evidence type="ECO:0000313" key="2">
    <source>
        <dbReference type="EMBL" id="MBE1556097.1"/>
    </source>
</evidence>
<feature type="chain" id="PRO_5036828976" description="Secreted protein" evidence="1">
    <location>
        <begin position="25"/>
        <end position="123"/>
    </location>
</feature>
<keyword evidence="3" id="KW-1185">Reference proteome</keyword>
<evidence type="ECO:0008006" key="4">
    <source>
        <dbReference type="Google" id="ProtNLM"/>
    </source>
</evidence>
<feature type="signal peptide" evidence="1">
    <location>
        <begin position="1"/>
        <end position="24"/>
    </location>
</feature>
<dbReference type="AlphaFoldDB" id="A0A927RG19"/>
<comment type="caution">
    <text evidence="2">The sequence shown here is derived from an EMBL/GenBank/DDBJ whole genome shotgun (WGS) entry which is preliminary data.</text>
</comment>